<keyword evidence="3" id="KW-1185">Reference proteome</keyword>
<protein>
    <submittedName>
        <fullName evidence="2">DUF3618 domain-containing protein</fullName>
    </submittedName>
</protein>
<dbReference type="EMBL" id="RKMH01000012">
    <property type="protein sequence ID" value="RPA58344.1"/>
    <property type="molecule type" value="Genomic_DNA"/>
</dbReference>
<reference evidence="2 3" key="1">
    <citation type="submission" date="2018-11" db="EMBL/GenBank/DDBJ databases">
        <title>Draft genome sequence of Gordonia sp. RS15-1S isolated from rice stems.</title>
        <authorList>
            <person name="Muangham S."/>
        </authorList>
    </citation>
    <scope>NUCLEOTIDE SEQUENCE [LARGE SCALE GENOMIC DNA]</scope>
    <source>
        <strain evidence="2 3">RS15-1S</strain>
    </source>
</reference>
<dbReference type="InterPro" id="IPR022062">
    <property type="entry name" value="DUF3618"/>
</dbReference>
<comment type="caution">
    <text evidence="2">The sequence shown here is derived from an EMBL/GenBank/DDBJ whole genome shotgun (WGS) entry which is preliminary data.</text>
</comment>
<dbReference type="Proteomes" id="UP000267536">
    <property type="component" value="Unassembled WGS sequence"/>
</dbReference>
<dbReference type="Pfam" id="PF12277">
    <property type="entry name" value="DUF3618"/>
    <property type="match status" value="1"/>
</dbReference>
<keyword evidence="1" id="KW-0812">Transmembrane</keyword>
<evidence type="ECO:0000256" key="1">
    <source>
        <dbReference type="SAM" id="Phobius"/>
    </source>
</evidence>
<proteinExistence type="predicted"/>
<dbReference type="RefSeq" id="WP_123931960.1">
    <property type="nucleotide sequence ID" value="NZ_JBPSDP010000001.1"/>
</dbReference>
<organism evidence="2 3">
    <name type="scientific">Gordonia oryzae</name>
    <dbReference type="NCBI Taxonomy" id="2487349"/>
    <lineage>
        <taxon>Bacteria</taxon>
        <taxon>Bacillati</taxon>
        <taxon>Actinomycetota</taxon>
        <taxon>Actinomycetes</taxon>
        <taxon>Mycobacteriales</taxon>
        <taxon>Gordoniaceae</taxon>
        <taxon>Gordonia</taxon>
    </lineage>
</organism>
<dbReference type="AlphaFoldDB" id="A0A3N4GZD4"/>
<evidence type="ECO:0000313" key="3">
    <source>
        <dbReference type="Proteomes" id="UP000267536"/>
    </source>
</evidence>
<feature type="transmembrane region" description="Helical" evidence="1">
    <location>
        <begin position="54"/>
        <end position="72"/>
    </location>
</feature>
<gene>
    <name evidence="2" type="ORF">EF294_16375</name>
</gene>
<evidence type="ECO:0000313" key="2">
    <source>
        <dbReference type="EMBL" id="RPA58344.1"/>
    </source>
</evidence>
<accession>A0A3N4GZD4</accession>
<dbReference type="OrthoDB" id="5196933at2"/>
<name>A0A3N4GZD4_9ACTN</name>
<keyword evidence="1" id="KW-0472">Membrane</keyword>
<sequence length="73" mass="7728">MAGDTDRIEQDIAKAREDLAHTLDVLAERANPQRLAGDAKSAALAFLNTPAVKYTLAGVGSVVAVLVIRKVLQ</sequence>
<keyword evidence="1" id="KW-1133">Transmembrane helix</keyword>